<accession>L2GW72</accession>
<dbReference type="RefSeq" id="XP_008074147.1">
    <property type="nucleotide sequence ID" value="XM_008075956.1"/>
</dbReference>
<evidence type="ECO:0000313" key="2">
    <source>
        <dbReference type="Proteomes" id="UP000011081"/>
    </source>
</evidence>
<protein>
    <submittedName>
        <fullName evidence="1">Uncharacterized protein</fullName>
    </submittedName>
</protein>
<sequence>MFHPVCDNGTFLSCFCRVFQKSNATCIVAQPTSVSVYLVSSIRCKCVFVFNKIVVNCSGSDLFAFIVRSSFVRACSNIRLIEIMVDVRKVIIICKSHVSFMCKRHKFILRYLVSSTLCTRR</sequence>
<evidence type="ECO:0000313" key="1">
    <source>
        <dbReference type="EMBL" id="ELA47355.1"/>
    </source>
</evidence>
<organism evidence="1 2">
    <name type="scientific">Vavraia culicis (isolate floridensis)</name>
    <name type="common">Microsporidian parasite</name>
    <dbReference type="NCBI Taxonomy" id="948595"/>
    <lineage>
        <taxon>Eukaryota</taxon>
        <taxon>Fungi</taxon>
        <taxon>Fungi incertae sedis</taxon>
        <taxon>Microsporidia</taxon>
        <taxon>Pleistophoridae</taxon>
        <taxon>Vavraia</taxon>
    </lineage>
</organism>
<dbReference type="GeneID" id="19879005"/>
<proteinExistence type="predicted"/>
<dbReference type="VEuPathDB" id="MicrosporidiaDB:VCUG_01124"/>
<reference evidence="2" key="1">
    <citation type="submission" date="2011-03" db="EMBL/GenBank/DDBJ databases">
        <title>The genome sequence of Vavraia culicis strain floridensis.</title>
        <authorList>
            <consortium name="The Broad Institute Genome Sequencing Platform"/>
            <person name="Cuomo C."/>
            <person name="Becnel J."/>
            <person name="Sanscrainte N."/>
            <person name="Young S.K."/>
            <person name="Zeng Q."/>
            <person name="Gargeya S."/>
            <person name="Fitzgerald M."/>
            <person name="Haas B."/>
            <person name="Abouelleil A."/>
            <person name="Alvarado L."/>
            <person name="Arachchi H.M."/>
            <person name="Berlin A."/>
            <person name="Chapman S.B."/>
            <person name="Gearin G."/>
            <person name="Goldberg J."/>
            <person name="Griggs A."/>
            <person name="Gujja S."/>
            <person name="Hansen M."/>
            <person name="Heiman D."/>
            <person name="Howarth C."/>
            <person name="Larimer J."/>
            <person name="Lui A."/>
            <person name="MacDonald P.J.P."/>
            <person name="McCowen C."/>
            <person name="Montmayeur A."/>
            <person name="Murphy C."/>
            <person name="Neiman D."/>
            <person name="Pearson M."/>
            <person name="Priest M."/>
            <person name="Roberts A."/>
            <person name="Saif S."/>
            <person name="Shea T."/>
            <person name="Sisk P."/>
            <person name="Stolte C."/>
            <person name="Sykes S."/>
            <person name="Wortman J."/>
            <person name="Nusbaum C."/>
            <person name="Birren B."/>
        </authorList>
    </citation>
    <scope>NUCLEOTIDE SEQUENCE [LARGE SCALE GENOMIC DNA]</scope>
    <source>
        <strain evidence="2">floridensis</strain>
    </source>
</reference>
<dbReference type="AlphaFoldDB" id="L2GW72"/>
<name>L2GW72_VAVCU</name>
<dbReference type="EMBL" id="GL877419">
    <property type="protein sequence ID" value="ELA47355.1"/>
    <property type="molecule type" value="Genomic_DNA"/>
</dbReference>
<dbReference type="HOGENOM" id="CLU_2039836_0_0_1"/>
<dbReference type="Proteomes" id="UP000011081">
    <property type="component" value="Unassembled WGS sequence"/>
</dbReference>
<dbReference type="InParanoid" id="L2GW72"/>
<gene>
    <name evidence="1" type="ORF">VCUG_01124</name>
</gene>
<keyword evidence="2" id="KW-1185">Reference proteome</keyword>